<dbReference type="RefSeq" id="WP_025810689.1">
    <property type="nucleotide sequence ID" value="NZ_CABJBE010000002.1"/>
</dbReference>
<dbReference type="EMBL" id="NILF01000062">
    <property type="protein sequence ID" value="TWL34835.1"/>
    <property type="molecule type" value="Genomic_DNA"/>
</dbReference>
<sequence length="274" mass="31821">MDIKKTITSLENLSQESLAFGEKFILIVEHKQINFEFFLNIKSTSDALLVLGSGAIDPKKHSLPVFHRHSWADEIACSSIFYNDPTLYLGNINIGWGQGDEEHFYLETISNIVIKIADILKIKPEKTTFYGSSAGGYTSLFLSGLFKGSTALVNNPQTIVYNYYQSHVLKMFEVSYKKKGLEDFPQHLRYRMNIPELYKKINYIPNIIYYQNLACEHDINRHFNPFIKDIFELTKQKPYVKKVECHFYYDEEKGHNPMSKEETLAILNERTGKY</sequence>
<accession>A0ABY3FTI6</accession>
<dbReference type="InterPro" id="IPR029058">
    <property type="entry name" value="AB_hydrolase_fold"/>
</dbReference>
<evidence type="ECO:0000313" key="2">
    <source>
        <dbReference type="Proteomes" id="UP000429980"/>
    </source>
</evidence>
<gene>
    <name evidence="1" type="ORF">CHCC15381_3278</name>
</gene>
<evidence type="ECO:0008006" key="3">
    <source>
        <dbReference type="Google" id="ProtNLM"/>
    </source>
</evidence>
<comment type="caution">
    <text evidence="1">The sequence shown here is derived from an EMBL/GenBank/DDBJ whole genome shotgun (WGS) entry which is preliminary data.</text>
</comment>
<keyword evidence="2" id="KW-1185">Reference proteome</keyword>
<name>A0ABY3FTI6_9BACI</name>
<reference evidence="1 2" key="1">
    <citation type="submission" date="2019-06" db="EMBL/GenBank/DDBJ databases">
        <title>Genome sequence analysis of &gt;100 Bacillus licheniformis strains suggests intrinsic resistance to this species.</title>
        <authorList>
            <person name="Wels M."/>
            <person name="Siezen R.J."/>
            <person name="Johansen E."/>
            <person name="Stuer-Lauridsen B."/>
            <person name="Bjerre K."/>
            <person name="Nielsen B.K.K."/>
        </authorList>
    </citation>
    <scope>NUCLEOTIDE SEQUENCE [LARGE SCALE GENOMIC DNA]</scope>
    <source>
        <strain evidence="1 2">BAC-15381</strain>
    </source>
</reference>
<evidence type="ECO:0000313" key="1">
    <source>
        <dbReference type="EMBL" id="TWL34835.1"/>
    </source>
</evidence>
<dbReference type="SUPFAM" id="SSF53474">
    <property type="entry name" value="alpha/beta-Hydrolases"/>
    <property type="match status" value="1"/>
</dbReference>
<dbReference type="Proteomes" id="UP000429980">
    <property type="component" value="Unassembled WGS sequence"/>
</dbReference>
<proteinExistence type="predicted"/>
<organism evidence="1 2">
    <name type="scientific">Bacillus paralicheniformis</name>
    <dbReference type="NCBI Taxonomy" id="1648923"/>
    <lineage>
        <taxon>Bacteria</taxon>
        <taxon>Bacillati</taxon>
        <taxon>Bacillota</taxon>
        <taxon>Bacilli</taxon>
        <taxon>Bacillales</taxon>
        <taxon>Bacillaceae</taxon>
        <taxon>Bacillus</taxon>
    </lineage>
</organism>
<protein>
    <recommendedName>
        <fullName evidence="3">Glycosyl transferase family 2</fullName>
    </recommendedName>
</protein>